<evidence type="ECO:0000313" key="1">
    <source>
        <dbReference type="EMBL" id="KON97751.1"/>
    </source>
</evidence>
<name>A0A0D1XNB5_ANEMI</name>
<dbReference type="Proteomes" id="UP000037269">
    <property type="component" value="Unassembled WGS sequence"/>
</dbReference>
<protein>
    <submittedName>
        <fullName evidence="1">Uncharacterized protein</fullName>
    </submittedName>
</protein>
<proteinExistence type="predicted"/>
<keyword evidence="2" id="KW-1185">Reference proteome</keyword>
<evidence type="ECO:0000313" key="2">
    <source>
        <dbReference type="Proteomes" id="UP000037269"/>
    </source>
</evidence>
<organism evidence="1 2">
    <name type="scientific">Aneurinibacillus migulanus</name>
    <name type="common">Bacillus migulanus</name>
    <dbReference type="NCBI Taxonomy" id="47500"/>
    <lineage>
        <taxon>Bacteria</taxon>
        <taxon>Bacillati</taxon>
        <taxon>Bacillota</taxon>
        <taxon>Bacilli</taxon>
        <taxon>Bacillales</taxon>
        <taxon>Paenibacillaceae</taxon>
        <taxon>Aneurinibacillus group</taxon>
        <taxon>Aneurinibacillus</taxon>
    </lineage>
</organism>
<dbReference type="AlphaFoldDB" id="A0A0D1XNB5"/>
<dbReference type="PATRIC" id="fig|47500.8.peg.6715"/>
<comment type="caution">
    <text evidence="1">The sequence shown here is derived from an EMBL/GenBank/DDBJ whole genome shotgun (WGS) entry which is preliminary data.</text>
</comment>
<gene>
    <name evidence="1" type="ORF">AF333_22270</name>
</gene>
<reference evidence="1 2" key="1">
    <citation type="submission" date="2015-07" db="EMBL/GenBank/DDBJ databases">
        <title>Fjat-14205 dsm 2895.</title>
        <authorList>
            <person name="Liu B."/>
            <person name="Wang J."/>
            <person name="Zhu Y."/>
            <person name="Liu G."/>
            <person name="Chen Q."/>
            <person name="Chen Z."/>
            <person name="Lan J."/>
            <person name="Che J."/>
            <person name="Ge C."/>
            <person name="Shi H."/>
            <person name="Pan Z."/>
            <person name="Liu X."/>
        </authorList>
    </citation>
    <scope>NUCLEOTIDE SEQUENCE [LARGE SCALE GENOMIC DNA]</scope>
    <source>
        <strain evidence="1 2">DSM 2895</strain>
    </source>
</reference>
<dbReference type="STRING" id="47500.AF333_22270"/>
<sequence length="80" mass="9588">MFGTTENVVFNQLYAALLAYILLKTLYEEGSQHHFIKNVSFISFTHQFIEAQLSVEWEFVIQTFMKHYQDLYRRIIHKNG</sequence>
<dbReference type="EMBL" id="LGUG01000004">
    <property type="protein sequence ID" value="KON97751.1"/>
    <property type="molecule type" value="Genomic_DNA"/>
</dbReference>
<accession>A0A0D1XNB5</accession>